<dbReference type="AlphaFoldDB" id="A0A2M8Q8V7"/>
<evidence type="ECO:0000313" key="8">
    <source>
        <dbReference type="EMBL" id="PJF46238.1"/>
    </source>
</evidence>
<dbReference type="InterPro" id="IPR005479">
    <property type="entry name" value="CPAse_ATP-bd"/>
</dbReference>
<dbReference type="GO" id="GO:0005524">
    <property type="term" value="F:ATP binding"/>
    <property type="evidence" value="ECO:0007669"/>
    <property type="project" value="UniProtKB-UniRule"/>
</dbReference>
<keyword evidence="1 8" id="KW-0436">Ligase</keyword>
<reference evidence="8 9" key="1">
    <citation type="submission" date="2017-11" db="EMBL/GenBank/DDBJ databases">
        <title>Evolution of Phototrophy in the Chloroflexi Phylum Driven by Horizontal Gene Transfer.</title>
        <authorList>
            <person name="Ward L.M."/>
            <person name="Hemp J."/>
            <person name="Shih P.M."/>
            <person name="Mcglynn S.E."/>
            <person name="Fischer W."/>
        </authorList>
    </citation>
    <scope>NUCLEOTIDE SEQUENCE [LARGE SCALE GENOMIC DNA]</scope>
    <source>
        <strain evidence="8">JP3_7</strain>
    </source>
</reference>
<dbReference type="PROSITE" id="PS50975">
    <property type="entry name" value="ATP_GRASP"/>
    <property type="match status" value="1"/>
</dbReference>
<evidence type="ECO:0000256" key="3">
    <source>
        <dbReference type="ARBA" id="ARBA00022840"/>
    </source>
</evidence>
<evidence type="ECO:0000256" key="4">
    <source>
        <dbReference type="ARBA" id="ARBA00023267"/>
    </source>
</evidence>
<dbReference type="PROSITE" id="PS00866">
    <property type="entry name" value="CPSASE_1"/>
    <property type="match status" value="1"/>
</dbReference>
<dbReference type="GO" id="GO:0004736">
    <property type="term" value="F:pyruvate carboxylase activity"/>
    <property type="evidence" value="ECO:0007669"/>
    <property type="project" value="UniProtKB-EC"/>
</dbReference>
<evidence type="ECO:0000259" key="7">
    <source>
        <dbReference type="PROSITE" id="PS50979"/>
    </source>
</evidence>
<dbReference type="Pfam" id="PF02786">
    <property type="entry name" value="CPSase_L_D2"/>
    <property type="match status" value="1"/>
</dbReference>
<sequence length="213" mass="22268">MALFRKILIANRGEIAVRVIRACQEMGIATVAVYSEADAQALHVALADEAVLIGPPPPRESYLNGERILQAALALECDAIHPGYGFLSENAAFADAVAAAGLVFIGPSGAAMRIMGAKTSARAAMAAAGVPVVPGYQESQAEADLVAAAAAMGYPVLVKATAGGGGKGMRIVHRPEELPPALDSARREALNAFGDDRIYLEKLIEQPHHIEFQ</sequence>
<keyword evidence="3 5" id="KW-0067">ATP-binding</keyword>
<evidence type="ECO:0000256" key="5">
    <source>
        <dbReference type="PROSITE-ProRule" id="PRU00409"/>
    </source>
</evidence>
<evidence type="ECO:0000256" key="1">
    <source>
        <dbReference type="ARBA" id="ARBA00022598"/>
    </source>
</evidence>
<evidence type="ECO:0000313" key="9">
    <source>
        <dbReference type="Proteomes" id="UP000230790"/>
    </source>
</evidence>
<comment type="caution">
    <text evidence="8">The sequence shown here is derived from an EMBL/GenBank/DDBJ whole genome shotgun (WGS) entry which is preliminary data.</text>
</comment>
<dbReference type="GO" id="GO:0046872">
    <property type="term" value="F:metal ion binding"/>
    <property type="evidence" value="ECO:0007669"/>
    <property type="project" value="InterPro"/>
</dbReference>
<dbReference type="PANTHER" id="PTHR18866:SF127">
    <property type="match status" value="1"/>
</dbReference>
<dbReference type="SUPFAM" id="SSF52440">
    <property type="entry name" value="PreATP-grasp domain"/>
    <property type="match status" value="1"/>
</dbReference>
<dbReference type="InterPro" id="IPR016185">
    <property type="entry name" value="PreATP-grasp_dom_sf"/>
</dbReference>
<evidence type="ECO:0000256" key="2">
    <source>
        <dbReference type="ARBA" id="ARBA00022741"/>
    </source>
</evidence>
<dbReference type="InterPro" id="IPR011764">
    <property type="entry name" value="Biotin_carboxylation_dom"/>
</dbReference>
<dbReference type="EMBL" id="PGTN01000356">
    <property type="protein sequence ID" value="PJF46238.1"/>
    <property type="molecule type" value="Genomic_DNA"/>
</dbReference>
<gene>
    <name evidence="8" type="ORF">CUN48_14820</name>
</gene>
<dbReference type="FunFam" id="3.30.1490.20:FF:000003">
    <property type="entry name" value="acetyl-CoA carboxylase isoform X1"/>
    <property type="match status" value="1"/>
</dbReference>
<feature type="domain" description="Biotin carboxylation" evidence="7">
    <location>
        <begin position="3"/>
        <end position="213"/>
    </location>
</feature>
<keyword evidence="4" id="KW-0092">Biotin</keyword>
<dbReference type="InterPro" id="IPR005481">
    <property type="entry name" value="BC-like_N"/>
</dbReference>
<name>A0A2M8Q8V7_9CHLR</name>
<dbReference type="InterPro" id="IPR050856">
    <property type="entry name" value="Biotin_carboxylase_complex"/>
</dbReference>
<dbReference type="FunFam" id="3.40.50.20:FF:000010">
    <property type="entry name" value="Propionyl-CoA carboxylase subunit alpha"/>
    <property type="match status" value="1"/>
</dbReference>
<feature type="non-terminal residue" evidence="8">
    <location>
        <position position="213"/>
    </location>
</feature>
<dbReference type="InterPro" id="IPR011761">
    <property type="entry name" value="ATP-grasp"/>
</dbReference>
<dbReference type="Gene3D" id="3.30.470.20">
    <property type="entry name" value="ATP-grasp fold, B domain"/>
    <property type="match status" value="1"/>
</dbReference>
<dbReference type="Pfam" id="PF00289">
    <property type="entry name" value="Biotin_carb_N"/>
    <property type="match status" value="1"/>
</dbReference>
<dbReference type="Proteomes" id="UP000230790">
    <property type="component" value="Unassembled WGS sequence"/>
</dbReference>
<dbReference type="SUPFAM" id="SSF56059">
    <property type="entry name" value="Glutathione synthetase ATP-binding domain-like"/>
    <property type="match status" value="1"/>
</dbReference>
<dbReference type="PROSITE" id="PS50979">
    <property type="entry name" value="BC"/>
    <property type="match status" value="1"/>
</dbReference>
<dbReference type="PANTHER" id="PTHR18866">
    <property type="entry name" value="CARBOXYLASE:PYRUVATE/ACETYL-COA/PROPIONYL-COA CARBOXYLASE"/>
    <property type="match status" value="1"/>
</dbReference>
<keyword evidence="8" id="KW-0670">Pyruvate</keyword>
<proteinExistence type="predicted"/>
<dbReference type="EC" id="6.4.1.1" evidence="8"/>
<keyword evidence="2 5" id="KW-0547">Nucleotide-binding</keyword>
<accession>A0A2M8Q8V7</accession>
<feature type="domain" description="ATP-grasp" evidence="6">
    <location>
        <begin position="122"/>
        <end position="205"/>
    </location>
</feature>
<organism evidence="8 9">
    <name type="scientific">Candidatus Thermofonsia Clade 3 bacterium</name>
    <dbReference type="NCBI Taxonomy" id="2364212"/>
    <lineage>
        <taxon>Bacteria</taxon>
        <taxon>Bacillati</taxon>
        <taxon>Chloroflexota</taxon>
        <taxon>Candidatus Thermofontia</taxon>
        <taxon>Candidatus Thermofonsia Clade 3</taxon>
    </lineage>
</organism>
<protein>
    <submittedName>
        <fullName evidence="8">Pyruvate carboxylase subunit A</fullName>
        <ecNumber evidence="8">6.4.1.1</ecNumber>
    </submittedName>
</protein>
<evidence type="ECO:0000259" key="6">
    <source>
        <dbReference type="PROSITE" id="PS50975"/>
    </source>
</evidence>